<dbReference type="GO" id="GO:0032993">
    <property type="term" value="C:protein-DNA complex"/>
    <property type="evidence" value="ECO:0007669"/>
    <property type="project" value="TreeGrafter"/>
</dbReference>
<dbReference type="GO" id="GO:0006355">
    <property type="term" value="P:regulation of DNA-templated transcription"/>
    <property type="evidence" value="ECO:0007669"/>
    <property type="project" value="TreeGrafter"/>
</dbReference>
<dbReference type="PROSITE" id="PS50930">
    <property type="entry name" value="HTH_LYTTR"/>
    <property type="match status" value="1"/>
</dbReference>
<dbReference type="PANTHER" id="PTHR48111">
    <property type="entry name" value="REGULATOR OF RPOS"/>
    <property type="match status" value="1"/>
</dbReference>
<evidence type="ECO:0000256" key="2">
    <source>
        <dbReference type="PROSITE-ProRule" id="PRU00169"/>
    </source>
</evidence>
<dbReference type="Proteomes" id="UP000002221">
    <property type="component" value="Chromosome"/>
</dbReference>
<dbReference type="eggNOG" id="COG3279">
    <property type="taxonomic scope" value="Bacteria"/>
</dbReference>
<keyword evidence="6" id="KW-1185">Reference proteome</keyword>
<evidence type="ECO:0000313" key="6">
    <source>
        <dbReference type="Proteomes" id="UP000002221"/>
    </source>
</evidence>
<dbReference type="GO" id="GO:0005829">
    <property type="term" value="C:cytosol"/>
    <property type="evidence" value="ECO:0007669"/>
    <property type="project" value="TreeGrafter"/>
</dbReference>
<feature type="modified residue" description="4-aspartylphosphate" evidence="2">
    <location>
        <position position="57"/>
    </location>
</feature>
<feature type="domain" description="HTH LytTR-type" evidence="4">
    <location>
        <begin position="162"/>
        <end position="275"/>
    </location>
</feature>
<dbReference type="PROSITE" id="PS50110">
    <property type="entry name" value="RESPONSE_REGULATORY"/>
    <property type="match status" value="1"/>
</dbReference>
<accession>D0MDS1</accession>
<keyword evidence="2" id="KW-0597">Phosphoprotein</keyword>
<dbReference type="STRING" id="518766.Rmar_2186"/>
<dbReference type="EMBL" id="CP001807">
    <property type="protein sequence ID" value="ACY49065.1"/>
    <property type="molecule type" value="Genomic_DNA"/>
</dbReference>
<dbReference type="SMART" id="SM00850">
    <property type="entry name" value="LytTR"/>
    <property type="match status" value="1"/>
</dbReference>
<dbReference type="InterPro" id="IPR039420">
    <property type="entry name" value="WalR-like"/>
</dbReference>
<dbReference type="InterPro" id="IPR007492">
    <property type="entry name" value="LytTR_DNA-bd_dom"/>
</dbReference>
<dbReference type="RefSeq" id="WP_012844675.1">
    <property type="nucleotide sequence ID" value="NC_013501.1"/>
</dbReference>
<name>D0MDS1_RHOM4</name>
<protein>
    <submittedName>
        <fullName evidence="5">Two component transcriptional regulator, LytTR family</fullName>
    </submittedName>
</protein>
<organism evidence="5 6">
    <name type="scientific">Rhodothermus marinus (strain ATCC 43812 / DSM 4252 / R-10)</name>
    <name type="common">Rhodothermus obamensis</name>
    <dbReference type="NCBI Taxonomy" id="518766"/>
    <lineage>
        <taxon>Bacteria</taxon>
        <taxon>Pseudomonadati</taxon>
        <taxon>Rhodothermota</taxon>
        <taxon>Rhodothermia</taxon>
        <taxon>Rhodothermales</taxon>
        <taxon>Rhodothermaceae</taxon>
        <taxon>Rhodothermus</taxon>
    </lineage>
</organism>
<dbReference type="HOGENOM" id="CLU_000445_14_1_10"/>
<keyword evidence="1" id="KW-0238">DNA-binding</keyword>
<dbReference type="InterPro" id="IPR001789">
    <property type="entry name" value="Sig_transdc_resp-reg_receiver"/>
</dbReference>
<dbReference type="Gene3D" id="3.40.50.2300">
    <property type="match status" value="1"/>
</dbReference>
<dbReference type="Gene3D" id="2.40.50.1020">
    <property type="entry name" value="LytTr DNA-binding domain"/>
    <property type="match status" value="1"/>
</dbReference>
<dbReference type="SUPFAM" id="SSF52172">
    <property type="entry name" value="CheY-like"/>
    <property type="match status" value="1"/>
</dbReference>
<evidence type="ECO:0000313" key="5">
    <source>
        <dbReference type="EMBL" id="ACY49065.1"/>
    </source>
</evidence>
<dbReference type="KEGG" id="rmr:Rmar_2186"/>
<feature type="domain" description="Response regulatory" evidence="3">
    <location>
        <begin position="3"/>
        <end position="119"/>
    </location>
</feature>
<dbReference type="OrthoDB" id="1646880at2"/>
<dbReference type="GO" id="GO:0000156">
    <property type="term" value="F:phosphorelay response regulator activity"/>
    <property type="evidence" value="ECO:0007669"/>
    <property type="project" value="TreeGrafter"/>
</dbReference>
<dbReference type="InterPro" id="IPR011006">
    <property type="entry name" value="CheY-like_superfamily"/>
</dbReference>
<evidence type="ECO:0000259" key="3">
    <source>
        <dbReference type="PROSITE" id="PS50110"/>
    </source>
</evidence>
<dbReference type="AlphaFoldDB" id="D0MDS1"/>
<dbReference type="PANTHER" id="PTHR48111:SF69">
    <property type="entry name" value="RESPONSE REGULATOR RECEIVER"/>
    <property type="match status" value="1"/>
</dbReference>
<dbReference type="SMART" id="SM00448">
    <property type="entry name" value="REC"/>
    <property type="match status" value="1"/>
</dbReference>
<dbReference type="Pfam" id="PF04397">
    <property type="entry name" value="LytTR"/>
    <property type="match status" value="1"/>
</dbReference>
<dbReference type="Pfam" id="PF00072">
    <property type="entry name" value="Response_reg"/>
    <property type="match status" value="1"/>
</dbReference>
<dbReference type="GO" id="GO:0000976">
    <property type="term" value="F:transcription cis-regulatory region binding"/>
    <property type="evidence" value="ECO:0007669"/>
    <property type="project" value="TreeGrafter"/>
</dbReference>
<evidence type="ECO:0000256" key="1">
    <source>
        <dbReference type="ARBA" id="ARBA00023125"/>
    </source>
</evidence>
<evidence type="ECO:0000259" key="4">
    <source>
        <dbReference type="PROSITE" id="PS50930"/>
    </source>
</evidence>
<sequence length="275" mass="31886">MLRILIVDDEPPARRRLRKLLEPLRASGRVAAIEEAADGVEALEKLQQQTFDLLLLDVRMPELDGFEVLERIDPNRRPFVVFTTAYDDYALKAFEAHAIDYLLKPINQERLLEAVARVEQLQTTAQLREQEERLSRLLDWLESQQQQAAPAPGPATSYLEQLSVSYRDRILIIPVTRLVSAEIHDGITRLYVLEEEPGAPPRLRQHVVSYTLDQLEARLNPHDFMRVHRSAIVQLRHIRELIPWFSGRYKLKLTGDHEVIASRERSKLLKERLVL</sequence>
<proteinExistence type="predicted"/>
<gene>
    <name evidence="5" type="ordered locus">Rmar_2186</name>
</gene>
<reference evidence="5 6" key="1">
    <citation type="journal article" date="2009" name="Stand. Genomic Sci.">
        <title>Complete genome sequence of Rhodothermus marinus type strain (R-10).</title>
        <authorList>
            <person name="Nolan M."/>
            <person name="Tindall B.J."/>
            <person name="Pomrenke H."/>
            <person name="Lapidus A."/>
            <person name="Copeland A."/>
            <person name="Glavina Del Rio T."/>
            <person name="Lucas S."/>
            <person name="Chen F."/>
            <person name="Tice H."/>
            <person name="Cheng J.F."/>
            <person name="Saunders E."/>
            <person name="Han C."/>
            <person name="Bruce D."/>
            <person name="Goodwin L."/>
            <person name="Chain P."/>
            <person name="Pitluck S."/>
            <person name="Ovchinikova G."/>
            <person name="Pati A."/>
            <person name="Ivanova N."/>
            <person name="Mavromatis K."/>
            <person name="Chen A."/>
            <person name="Palaniappan K."/>
            <person name="Land M."/>
            <person name="Hauser L."/>
            <person name="Chang Y.J."/>
            <person name="Jeffries C.D."/>
            <person name="Brettin T."/>
            <person name="Goker M."/>
            <person name="Bristow J."/>
            <person name="Eisen J.A."/>
            <person name="Markowitz V."/>
            <person name="Hugenholtz P."/>
            <person name="Kyrpides N.C."/>
            <person name="Klenk H.P."/>
            <person name="Detter J.C."/>
        </authorList>
    </citation>
    <scope>NUCLEOTIDE SEQUENCE [LARGE SCALE GENOMIC DNA]</scope>
    <source>
        <strain evidence="6">ATCC 43812 / DSM 4252 / R-10</strain>
    </source>
</reference>